<feature type="transmembrane region" description="Helical" evidence="6">
    <location>
        <begin position="150"/>
        <end position="168"/>
    </location>
</feature>
<feature type="transmembrane region" description="Helical" evidence="6">
    <location>
        <begin position="228"/>
        <end position="254"/>
    </location>
</feature>
<evidence type="ECO:0000256" key="6">
    <source>
        <dbReference type="SAM" id="Phobius"/>
    </source>
</evidence>
<evidence type="ECO:0000256" key="2">
    <source>
        <dbReference type="ARBA" id="ARBA00022692"/>
    </source>
</evidence>
<keyword evidence="4 6" id="KW-0472">Membrane</keyword>
<dbReference type="GO" id="GO:0016020">
    <property type="term" value="C:membrane"/>
    <property type="evidence" value="ECO:0007669"/>
    <property type="project" value="UniProtKB-SubCell"/>
</dbReference>
<feature type="transmembrane region" description="Helical" evidence="6">
    <location>
        <begin position="333"/>
        <end position="355"/>
    </location>
</feature>
<reference evidence="8" key="1">
    <citation type="submission" date="2021-01" db="EMBL/GenBank/DDBJ databases">
        <title>Lacisediminihabitans sp. nov. strain G11-30, isolated from Antarctic Soil.</title>
        <authorList>
            <person name="Li J."/>
        </authorList>
    </citation>
    <scope>NUCLEOTIDE SEQUENCE</scope>
    <source>
        <strain evidence="8">G11-30</strain>
    </source>
</reference>
<keyword evidence="3 6" id="KW-1133">Transmembrane helix</keyword>
<evidence type="ECO:0000256" key="5">
    <source>
        <dbReference type="SAM" id="MobiDB-lite"/>
    </source>
</evidence>
<gene>
    <name evidence="8" type="ORF">IV501_02225</name>
</gene>
<sequence length="446" mass="47597">MTQALVAIGALATIALIFSSREYRSGWGPALRRIPLLVYPAAAGVWPIIATIFGYYLKDANRPLRTEQLFAFQFAPLLLVSVIVAVIAMVRGFQFVLLPTFALVAILLAEAVGALVLGQSWGHVLAATAALAPALFVRREGGQLDILKRGVTLALALLVLVLAVFVFVKPELALRPCAQSFKCLLSDRALTVDFGAGSNVTGVTLALIAPAVVYTIKGWRAWILPLPVLMIVMLSGSRTAMVAVVLGSVLSLFLRIDWFGRRPWVLAAPVLLVSLIPAFVAFPHAAFTNRGNLWGLARGLIEQSPLFGQGASFWIRNSGPINNGLTSYSPHNLWLGLAVDIGIVGVIAVIAATVAGYITSSKAGRGYAWPFIFAMLSAGILEATVLYQRLSPFPVGLLMALTALAIGYADRKLPAEPDVSTNGPTERTTPAPIDGPTAEELLRPRN</sequence>
<feature type="domain" description="O-antigen ligase-related" evidence="7">
    <location>
        <begin position="229"/>
        <end position="349"/>
    </location>
</feature>
<keyword evidence="8" id="KW-0436">Ligase</keyword>
<feature type="transmembrane region" description="Helical" evidence="6">
    <location>
        <begin position="266"/>
        <end position="287"/>
    </location>
</feature>
<dbReference type="GO" id="GO:0016874">
    <property type="term" value="F:ligase activity"/>
    <property type="evidence" value="ECO:0007669"/>
    <property type="project" value="UniProtKB-KW"/>
</dbReference>
<organism evidence="8 9">
    <name type="scientific">Lacisediminihabitans changchengi</name>
    <dbReference type="NCBI Taxonomy" id="2787634"/>
    <lineage>
        <taxon>Bacteria</taxon>
        <taxon>Bacillati</taxon>
        <taxon>Actinomycetota</taxon>
        <taxon>Actinomycetes</taxon>
        <taxon>Micrococcales</taxon>
        <taxon>Microbacteriaceae</taxon>
        <taxon>Lacisediminihabitans</taxon>
    </lineage>
</organism>
<feature type="transmembrane region" description="Helical" evidence="6">
    <location>
        <begin position="69"/>
        <end position="90"/>
    </location>
</feature>
<comment type="caution">
    <text evidence="8">The sequence shown here is derived from an EMBL/GenBank/DDBJ whole genome shotgun (WGS) entry which is preliminary data.</text>
</comment>
<accession>A0A934W3E8</accession>
<dbReference type="EMBL" id="JAEPES010000001">
    <property type="protein sequence ID" value="MBK4346440.1"/>
    <property type="molecule type" value="Genomic_DNA"/>
</dbReference>
<name>A0A934W3E8_9MICO</name>
<evidence type="ECO:0000313" key="9">
    <source>
        <dbReference type="Proteomes" id="UP000636458"/>
    </source>
</evidence>
<feature type="transmembrane region" description="Helical" evidence="6">
    <location>
        <begin position="96"/>
        <end position="116"/>
    </location>
</feature>
<evidence type="ECO:0000256" key="1">
    <source>
        <dbReference type="ARBA" id="ARBA00004141"/>
    </source>
</evidence>
<feature type="transmembrane region" description="Helical" evidence="6">
    <location>
        <begin position="36"/>
        <end position="57"/>
    </location>
</feature>
<dbReference type="RefSeq" id="WP_200554771.1">
    <property type="nucleotide sequence ID" value="NZ_JAEPES010000001.1"/>
</dbReference>
<dbReference type="AlphaFoldDB" id="A0A934W3E8"/>
<keyword evidence="2 6" id="KW-0812">Transmembrane</keyword>
<comment type="subcellular location">
    <subcellularLocation>
        <location evidence="1">Membrane</location>
        <topology evidence="1">Multi-pass membrane protein</topology>
    </subcellularLocation>
</comment>
<dbReference type="Pfam" id="PF04932">
    <property type="entry name" value="Wzy_C"/>
    <property type="match status" value="1"/>
</dbReference>
<dbReference type="InterPro" id="IPR007016">
    <property type="entry name" value="O-antigen_ligase-rel_domated"/>
</dbReference>
<feature type="transmembrane region" description="Helical" evidence="6">
    <location>
        <begin position="393"/>
        <end position="409"/>
    </location>
</feature>
<evidence type="ECO:0000256" key="4">
    <source>
        <dbReference type="ARBA" id="ARBA00023136"/>
    </source>
</evidence>
<evidence type="ECO:0000259" key="7">
    <source>
        <dbReference type="Pfam" id="PF04932"/>
    </source>
</evidence>
<feature type="region of interest" description="Disordered" evidence="5">
    <location>
        <begin position="415"/>
        <end position="446"/>
    </location>
</feature>
<protein>
    <submittedName>
        <fullName evidence="8">O-antigen ligase family protein</fullName>
    </submittedName>
</protein>
<evidence type="ECO:0000313" key="8">
    <source>
        <dbReference type="EMBL" id="MBK4346440.1"/>
    </source>
</evidence>
<keyword evidence="9" id="KW-1185">Reference proteome</keyword>
<feature type="transmembrane region" description="Helical" evidence="6">
    <location>
        <begin position="189"/>
        <end position="216"/>
    </location>
</feature>
<feature type="compositionally biased region" description="Polar residues" evidence="5">
    <location>
        <begin position="419"/>
        <end position="428"/>
    </location>
</feature>
<dbReference type="Proteomes" id="UP000636458">
    <property type="component" value="Unassembled WGS sequence"/>
</dbReference>
<feature type="transmembrane region" description="Helical" evidence="6">
    <location>
        <begin position="367"/>
        <end position="387"/>
    </location>
</feature>
<evidence type="ECO:0000256" key="3">
    <source>
        <dbReference type="ARBA" id="ARBA00022989"/>
    </source>
</evidence>
<proteinExistence type="predicted"/>